<name>A0ACB9FEE3_ARCLA</name>
<keyword evidence="2" id="KW-1185">Reference proteome</keyword>
<protein>
    <submittedName>
        <fullName evidence="1">Uncharacterized protein</fullName>
    </submittedName>
</protein>
<dbReference type="EMBL" id="CM042047">
    <property type="protein sequence ID" value="KAI3769220.1"/>
    <property type="molecule type" value="Genomic_DNA"/>
</dbReference>
<organism evidence="1 2">
    <name type="scientific">Arctium lappa</name>
    <name type="common">Greater burdock</name>
    <name type="synonym">Lappa major</name>
    <dbReference type="NCBI Taxonomy" id="4217"/>
    <lineage>
        <taxon>Eukaryota</taxon>
        <taxon>Viridiplantae</taxon>
        <taxon>Streptophyta</taxon>
        <taxon>Embryophyta</taxon>
        <taxon>Tracheophyta</taxon>
        <taxon>Spermatophyta</taxon>
        <taxon>Magnoliopsida</taxon>
        <taxon>eudicotyledons</taxon>
        <taxon>Gunneridae</taxon>
        <taxon>Pentapetalae</taxon>
        <taxon>asterids</taxon>
        <taxon>campanulids</taxon>
        <taxon>Asterales</taxon>
        <taxon>Asteraceae</taxon>
        <taxon>Carduoideae</taxon>
        <taxon>Cardueae</taxon>
        <taxon>Arctiinae</taxon>
        <taxon>Arctium</taxon>
    </lineage>
</organism>
<gene>
    <name evidence="1" type="ORF">L6452_00320</name>
</gene>
<accession>A0ACB9FEE3</accession>
<evidence type="ECO:0000313" key="1">
    <source>
        <dbReference type="EMBL" id="KAI3769220.1"/>
    </source>
</evidence>
<sequence>MDFDPTNPLPHRHHGSSQALIQKYFHLEVEFMAAPGYHKQRKFIDIRSIAISDIEKYADDEVDLIVIYLAITYFDRFLSRNINIPVIKSGEDIRFTKFRPSTIAASAILVTSYKLISSLHSETLRKVFRCGFIQQSEVEGCFAELKEHALPDWWKKGKELMIHEPVSRTRRSRINEIVELLEVEEPPQQQEPNPNLVVPDEARSNRFDADELLLFGVTTSCHESDLEIIVLNLLECLITAMASFL</sequence>
<proteinExistence type="predicted"/>
<dbReference type="Proteomes" id="UP001055879">
    <property type="component" value="Linkage Group LG01"/>
</dbReference>
<reference evidence="1 2" key="2">
    <citation type="journal article" date="2022" name="Mol. Ecol. Resour.">
        <title>The genomes of chicory, endive, great burdock and yacon provide insights into Asteraceae paleo-polyploidization history and plant inulin production.</title>
        <authorList>
            <person name="Fan W."/>
            <person name="Wang S."/>
            <person name="Wang H."/>
            <person name="Wang A."/>
            <person name="Jiang F."/>
            <person name="Liu H."/>
            <person name="Zhao H."/>
            <person name="Xu D."/>
            <person name="Zhang Y."/>
        </authorList>
    </citation>
    <scope>NUCLEOTIDE SEQUENCE [LARGE SCALE GENOMIC DNA]</scope>
    <source>
        <strain evidence="2">cv. Niubang</strain>
    </source>
</reference>
<reference evidence="2" key="1">
    <citation type="journal article" date="2022" name="Mol. Ecol. Resour.">
        <title>The genomes of chicory, endive, great burdock and yacon provide insights into Asteraceae palaeo-polyploidization history and plant inulin production.</title>
        <authorList>
            <person name="Fan W."/>
            <person name="Wang S."/>
            <person name="Wang H."/>
            <person name="Wang A."/>
            <person name="Jiang F."/>
            <person name="Liu H."/>
            <person name="Zhao H."/>
            <person name="Xu D."/>
            <person name="Zhang Y."/>
        </authorList>
    </citation>
    <scope>NUCLEOTIDE SEQUENCE [LARGE SCALE GENOMIC DNA]</scope>
    <source>
        <strain evidence="2">cv. Niubang</strain>
    </source>
</reference>
<evidence type="ECO:0000313" key="2">
    <source>
        <dbReference type="Proteomes" id="UP001055879"/>
    </source>
</evidence>
<comment type="caution">
    <text evidence="1">The sequence shown here is derived from an EMBL/GenBank/DDBJ whole genome shotgun (WGS) entry which is preliminary data.</text>
</comment>